<protein>
    <submittedName>
        <fullName evidence="3">G protein-activated inward rectifier potassium channel 4</fullName>
    </submittedName>
</protein>
<feature type="region of interest" description="Disordered" evidence="2">
    <location>
        <begin position="1"/>
        <end position="50"/>
    </location>
</feature>
<evidence type="ECO:0000256" key="1">
    <source>
        <dbReference type="SAM" id="Coils"/>
    </source>
</evidence>
<accession>A0A4D9EJC5</accession>
<dbReference type="AlphaFoldDB" id="A0A4D9EJC5"/>
<dbReference type="EMBL" id="QXTE01000087">
    <property type="protein sequence ID" value="TFK07282.1"/>
    <property type="molecule type" value="Genomic_DNA"/>
</dbReference>
<dbReference type="OrthoDB" id="9209058at2759"/>
<evidence type="ECO:0000313" key="4">
    <source>
        <dbReference type="Proteomes" id="UP000297703"/>
    </source>
</evidence>
<name>A0A4D9EJC5_9SAUR</name>
<keyword evidence="3" id="KW-0406">Ion transport</keyword>
<proteinExistence type="predicted"/>
<keyword evidence="4" id="KW-1185">Reference proteome</keyword>
<dbReference type="GO" id="GO:0034220">
    <property type="term" value="P:monoatomic ion transmembrane transport"/>
    <property type="evidence" value="ECO:0007669"/>
    <property type="project" value="UniProtKB-KW"/>
</dbReference>
<comment type="caution">
    <text evidence="3">The sequence shown here is derived from an EMBL/GenBank/DDBJ whole genome shotgun (WGS) entry which is preliminary data.</text>
</comment>
<sequence length="357" mass="40940">MERSTLHNPGRAWPDVSQSRKLGDGTRASKVTCRGESETPQDKNTNLDGTKMEQVKYVEDKLRSEMNARFEGMEKRLQFLEESLSQEAASRIDSHSFRSPDATNKSESFTQTELSKMVSAEAFHQKEEECKKLKEEKRALEQKLNRVLSNAMGSHTCSENLNDPCRLSAVLGMYDRLRTHEWEKAKCAASGSAFPMMYEKGSTIIKTVFSICEEELSQRMDRIFELLEIPVSKETTSLCDSQQLPPGLATDIKNHLKNLYFNYGEDFYQAKIWPVLSPDLEKFQPLVKFTAECYKIYCLLLLQNPPIKAVWPTNRRIPTAYTEHVDNKVIESCMSITFLWPVLTCGEKMIRKGVIYD</sequence>
<feature type="coiled-coil region" evidence="1">
    <location>
        <begin position="123"/>
        <end position="150"/>
    </location>
</feature>
<reference evidence="3 4" key="2">
    <citation type="submission" date="2019-04" db="EMBL/GenBank/DDBJ databases">
        <title>The genome sequence of big-headed turtle.</title>
        <authorList>
            <person name="Gong S."/>
        </authorList>
    </citation>
    <scope>NUCLEOTIDE SEQUENCE [LARGE SCALE GENOMIC DNA]</scope>
    <source>
        <strain evidence="3">DO16091913</strain>
        <tissue evidence="3">Muscle</tissue>
    </source>
</reference>
<evidence type="ECO:0000313" key="3">
    <source>
        <dbReference type="EMBL" id="TFK07282.1"/>
    </source>
</evidence>
<organism evidence="3 4">
    <name type="scientific">Platysternon megacephalum</name>
    <name type="common">big-headed turtle</name>
    <dbReference type="NCBI Taxonomy" id="55544"/>
    <lineage>
        <taxon>Eukaryota</taxon>
        <taxon>Metazoa</taxon>
        <taxon>Chordata</taxon>
        <taxon>Craniata</taxon>
        <taxon>Vertebrata</taxon>
        <taxon>Euteleostomi</taxon>
        <taxon>Archelosauria</taxon>
        <taxon>Testudinata</taxon>
        <taxon>Testudines</taxon>
        <taxon>Cryptodira</taxon>
        <taxon>Durocryptodira</taxon>
        <taxon>Testudinoidea</taxon>
        <taxon>Platysternidae</taxon>
        <taxon>Platysternon</taxon>
    </lineage>
</organism>
<dbReference type="Proteomes" id="UP000297703">
    <property type="component" value="Unassembled WGS sequence"/>
</dbReference>
<gene>
    <name evidence="3" type="ORF">DR999_PMT09964</name>
</gene>
<keyword evidence="3" id="KW-0813">Transport</keyword>
<evidence type="ECO:0000256" key="2">
    <source>
        <dbReference type="SAM" id="MobiDB-lite"/>
    </source>
</evidence>
<keyword evidence="1" id="KW-0175">Coiled coil</keyword>
<keyword evidence="3" id="KW-0407">Ion channel</keyword>
<reference evidence="3 4" key="1">
    <citation type="submission" date="2019-04" db="EMBL/GenBank/DDBJ databases">
        <title>Draft genome of the big-headed turtle Platysternon megacephalum.</title>
        <authorList>
            <person name="Gong S."/>
        </authorList>
    </citation>
    <scope>NUCLEOTIDE SEQUENCE [LARGE SCALE GENOMIC DNA]</scope>
    <source>
        <strain evidence="3">DO16091913</strain>
        <tissue evidence="3">Muscle</tissue>
    </source>
</reference>